<protein>
    <submittedName>
        <fullName evidence="5">Ankyrin repeat domain-containing protein</fullName>
    </submittedName>
</protein>
<keyword evidence="6" id="KW-1185">Reference proteome</keyword>
<feature type="repeat" description="ANK" evidence="3">
    <location>
        <begin position="89"/>
        <end position="113"/>
    </location>
</feature>
<sequence length="625" mass="66811">MVEEGPVAPTQESLSRQKKDLEEVLRLCYLGSDEELEKQAKECGATRVSLAKDKKQRGGLHFAASKGKTSTVRMLIARYACDADAEDADGRTPLHFAATQGHTETVSVLCTFGRAWVDSSDGGDDTPLHLAARAGHASACLELLEQGASPHARNSKGLTPVGEAVVAGHEETVRAIGDRVFACLQDRPKSFSLLHLACGQSRPGVASYLLDKVPALLNDTHNPQRLSPLHSCVLVRSAACARVLVQAKCELGIRDSKGNAPIDLLEEEPCLPGGVASGAAGEGEEEIRRVLANVGAAQGKAKTRGSKAKAAAAAAAPRAEESTLRESFLRQLAGELRDCGGSFEKQKGILLLLSQKYSADLSALERCLGRGLSTEAEGEKAKSDVVSALAKSIAELDRIEKGLEVLRTLKAAHEDEDIQGALRSPQVREQLQGHRGDGEALRRLVASEEFGMTAEVNGKLQGLRVFFRSRGFTPSAFSKEIAVQEGTEEETRRQDEQRIGKLEETMTGVAQSAIGAVLKFSQIEEGGDEPGVKGGASAEKPPPSISPKEQKTGAEKWGTTKDEIWQACKRQLTLSVLSLVCTFVLMWLMRRSGTFSNLVEKDRTAAGDVQGVDSLAGGDAVFDEL</sequence>
<evidence type="ECO:0000256" key="2">
    <source>
        <dbReference type="ARBA" id="ARBA00023043"/>
    </source>
</evidence>
<dbReference type="AlphaFoldDB" id="A0AAX4PC87"/>
<keyword evidence="2 3" id="KW-0040">ANK repeat</keyword>
<dbReference type="PRINTS" id="PR01415">
    <property type="entry name" value="ANKYRIN"/>
</dbReference>
<dbReference type="EMBL" id="CP151507">
    <property type="protein sequence ID" value="WZN63406.1"/>
    <property type="molecule type" value="Genomic_DNA"/>
</dbReference>
<dbReference type="InterPro" id="IPR036770">
    <property type="entry name" value="Ankyrin_rpt-contain_sf"/>
</dbReference>
<dbReference type="PROSITE" id="PS50088">
    <property type="entry name" value="ANK_REPEAT"/>
    <property type="match status" value="2"/>
</dbReference>
<reference evidence="5 6" key="1">
    <citation type="submission" date="2024-03" db="EMBL/GenBank/DDBJ databases">
        <title>Complete genome sequence of the green alga Chloropicon roscoffensis RCC1871.</title>
        <authorList>
            <person name="Lemieux C."/>
            <person name="Pombert J.-F."/>
            <person name="Otis C."/>
            <person name="Turmel M."/>
        </authorList>
    </citation>
    <scope>NUCLEOTIDE SEQUENCE [LARGE SCALE GENOMIC DNA]</scope>
    <source>
        <strain evidence="5 6">RCC1871</strain>
    </source>
</reference>
<dbReference type="PANTHER" id="PTHR24161:SF85">
    <property type="entry name" value="PALMITOYLTRANSFERASE HIP14"/>
    <property type="match status" value="1"/>
</dbReference>
<keyword evidence="1" id="KW-0677">Repeat</keyword>
<evidence type="ECO:0000256" key="3">
    <source>
        <dbReference type="PROSITE-ProRule" id="PRU00023"/>
    </source>
</evidence>
<organism evidence="5 6">
    <name type="scientific">Chloropicon roscoffensis</name>
    <dbReference type="NCBI Taxonomy" id="1461544"/>
    <lineage>
        <taxon>Eukaryota</taxon>
        <taxon>Viridiplantae</taxon>
        <taxon>Chlorophyta</taxon>
        <taxon>Chloropicophyceae</taxon>
        <taxon>Chloropicales</taxon>
        <taxon>Chloropicaceae</taxon>
        <taxon>Chloropicon</taxon>
    </lineage>
</organism>
<dbReference type="InterPro" id="IPR002110">
    <property type="entry name" value="Ankyrin_rpt"/>
</dbReference>
<evidence type="ECO:0000256" key="1">
    <source>
        <dbReference type="ARBA" id="ARBA00022737"/>
    </source>
</evidence>
<dbReference type="Proteomes" id="UP001472866">
    <property type="component" value="Chromosome 07"/>
</dbReference>
<feature type="region of interest" description="Disordered" evidence="4">
    <location>
        <begin position="525"/>
        <end position="557"/>
    </location>
</feature>
<dbReference type="SUPFAM" id="SSF48403">
    <property type="entry name" value="Ankyrin repeat"/>
    <property type="match status" value="1"/>
</dbReference>
<feature type="repeat" description="ANK" evidence="3">
    <location>
        <begin position="123"/>
        <end position="155"/>
    </location>
</feature>
<proteinExistence type="predicted"/>
<name>A0AAX4PC87_9CHLO</name>
<dbReference type="PANTHER" id="PTHR24161">
    <property type="entry name" value="ANK_REP_REGION DOMAIN-CONTAINING PROTEIN-RELATED"/>
    <property type="match status" value="1"/>
</dbReference>
<gene>
    <name evidence="5" type="ORF">HKI87_07g49540</name>
</gene>
<dbReference type="SMART" id="SM00248">
    <property type="entry name" value="ANK"/>
    <property type="match status" value="6"/>
</dbReference>
<dbReference type="Gene3D" id="1.25.40.20">
    <property type="entry name" value="Ankyrin repeat-containing domain"/>
    <property type="match status" value="1"/>
</dbReference>
<evidence type="ECO:0000313" key="6">
    <source>
        <dbReference type="Proteomes" id="UP001472866"/>
    </source>
</evidence>
<dbReference type="Pfam" id="PF12796">
    <property type="entry name" value="Ank_2"/>
    <property type="match status" value="1"/>
</dbReference>
<evidence type="ECO:0000313" key="5">
    <source>
        <dbReference type="EMBL" id="WZN63406.1"/>
    </source>
</evidence>
<evidence type="ECO:0000256" key="4">
    <source>
        <dbReference type="SAM" id="MobiDB-lite"/>
    </source>
</evidence>
<dbReference type="PROSITE" id="PS50297">
    <property type="entry name" value="ANK_REP_REGION"/>
    <property type="match status" value="2"/>
</dbReference>
<feature type="compositionally biased region" description="Basic and acidic residues" evidence="4">
    <location>
        <begin position="548"/>
        <end position="557"/>
    </location>
</feature>
<accession>A0AAX4PC87</accession>